<dbReference type="InterPro" id="IPR015381">
    <property type="entry name" value="XLF-like_N"/>
</dbReference>
<feature type="compositionally biased region" description="Basic and acidic residues" evidence="8">
    <location>
        <begin position="364"/>
        <end position="401"/>
    </location>
</feature>
<evidence type="ECO:0000259" key="9">
    <source>
        <dbReference type="Pfam" id="PF09302"/>
    </source>
</evidence>
<evidence type="ECO:0000313" key="10">
    <source>
        <dbReference type="EMBL" id="CAD9026000.1"/>
    </source>
</evidence>
<evidence type="ECO:0000256" key="1">
    <source>
        <dbReference type="ARBA" id="ARBA00004123"/>
    </source>
</evidence>
<name>A0A7S1IXD5_9EUGL</name>
<dbReference type="Gene3D" id="2.170.210.10">
    <property type="entry name" value="DNA double-strand break repair and VJ recombination XRCC4, N-terminal"/>
    <property type="match status" value="1"/>
</dbReference>
<proteinExistence type="inferred from homology"/>
<dbReference type="Pfam" id="PF09302">
    <property type="entry name" value="XLF"/>
    <property type="match status" value="1"/>
</dbReference>
<gene>
    <name evidence="10" type="ORF">EGYM00392_LOCUS37130</name>
</gene>
<dbReference type="PANTHER" id="PTHR32235">
    <property type="entry name" value="NON-HOMOLOGOUS END-JOINING FACTOR 1"/>
    <property type="match status" value="1"/>
</dbReference>
<evidence type="ECO:0000256" key="5">
    <source>
        <dbReference type="ARBA" id="ARBA00023242"/>
    </source>
</evidence>
<dbReference type="InterPro" id="IPR052287">
    <property type="entry name" value="NHEJ_factor"/>
</dbReference>
<feature type="region of interest" description="Disordered" evidence="8">
    <location>
        <begin position="307"/>
        <end position="410"/>
    </location>
</feature>
<reference evidence="10" key="1">
    <citation type="submission" date="2021-01" db="EMBL/GenBank/DDBJ databases">
        <authorList>
            <person name="Corre E."/>
            <person name="Pelletier E."/>
            <person name="Niang G."/>
            <person name="Scheremetjew M."/>
            <person name="Finn R."/>
            <person name="Kale V."/>
            <person name="Holt S."/>
            <person name="Cochrane G."/>
            <person name="Meng A."/>
            <person name="Brown T."/>
            <person name="Cohen L."/>
        </authorList>
    </citation>
    <scope>NUCLEOTIDE SEQUENCE</scope>
    <source>
        <strain evidence="10">NIES-381</strain>
    </source>
</reference>
<dbReference type="GO" id="GO:0045027">
    <property type="term" value="F:DNA end binding"/>
    <property type="evidence" value="ECO:0007669"/>
    <property type="project" value="TreeGrafter"/>
</dbReference>
<evidence type="ECO:0000256" key="6">
    <source>
        <dbReference type="ARBA" id="ARBA00025747"/>
    </source>
</evidence>
<keyword evidence="5" id="KW-0539">Nucleus</keyword>
<keyword evidence="2" id="KW-0227">DNA damage</keyword>
<dbReference type="EMBL" id="HBGA01099468">
    <property type="protein sequence ID" value="CAD9026000.1"/>
    <property type="molecule type" value="Transcribed_RNA"/>
</dbReference>
<evidence type="ECO:0000256" key="8">
    <source>
        <dbReference type="SAM" id="MobiDB-lite"/>
    </source>
</evidence>
<evidence type="ECO:0000256" key="2">
    <source>
        <dbReference type="ARBA" id="ARBA00022763"/>
    </source>
</evidence>
<comment type="similarity">
    <text evidence="6">Belongs to the XRCC4-XLF family. XLF subfamily.</text>
</comment>
<dbReference type="PANTHER" id="PTHR32235:SF1">
    <property type="entry name" value="NON-HOMOLOGOUS END-JOINING FACTOR 1"/>
    <property type="match status" value="1"/>
</dbReference>
<keyword evidence="4" id="KW-0234">DNA repair</keyword>
<sequence>MAAHGRLGISAELWPAVAAAPWQRISNHQAAVGPRDVYLKCHFAEAAYAFLVTDLQHVWSNESGPTAIERLMEEICPQLDSAETLCFMLKKDLESQVQHGPPMAVELASPAPTSQGGPPVGPRDVLRALTEVLAAEDEGAATRETLERQLAQQLAVPCLSLAEVGAGPPAPGGPLPPGDLILRLDTELEVGGGTAVALPFQWKVVCRPVAGVHQVLLDLMVNPLAGLVSALWAQADQLKQLLLAKDKELKLLRAREGDIFLPGDFEAQFLQSPQLTASFEKSSPAFAHNPRLAALYSQYMEQRLGPRHAPTALPSAPQPEAGMQTPWVVPSGGTRDTSAGSREGSGDSGRVWGGLPPGLPPEQRPSEVESTEQERQKRRRERIEEELLQKKQRKEAKEKSTSKKIAKALL</sequence>
<organism evidence="10">
    <name type="scientific">Eutreptiella gymnastica</name>
    <dbReference type="NCBI Taxonomy" id="73025"/>
    <lineage>
        <taxon>Eukaryota</taxon>
        <taxon>Discoba</taxon>
        <taxon>Euglenozoa</taxon>
        <taxon>Euglenida</taxon>
        <taxon>Spirocuta</taxon>
        <taxon>Euglenophyceae</taxon>
        <taxon>Eutreptiales</taxon>
        <taxon>Eutreptiaceae</taxon>
        <taxon>Eutreptiella</taxon>
    </lineage>
</organism>
<feature type="domain" description="XLF-like N-terminal" evidence="9">
    <location>
        <begin position="21"/>
        <end position="91"/>
    </location>
</feature>
<evidence type="ECO:0000256" key="7">
    <source>
        <dbReference type="ARBA" id="ARBA00044529"/>
    </source>
</evidence>
<accession>A0A7S1IXD5</accession>
<protein>
    <recommendedName>
        <fullName evidence="7">Non-homologous end-joining factor 1</fullName>
    </recommendedName>
</protein>
<dbReference type="AlphaFoldDB" id="A0A7S1IXD5"/>
<evidence type="ECO:0000256" key="4">
    <source>
        <dbReference type="ARBA" id="ARBA00023204"/>
    </source>
</evidence>
<evidence type="ECO:0000256" key="3">
    <source>
        <dbReference type="ARBA" id="ARBA00023125"/>
    </source>
</evidence>
<keyword evidence="3" id="KW-0238">DNA-binding</keyword>
<dbReference type="GO" id="GO:0006303">
    <property type="term" value="P:double-strand break repair via nonhomologous end joining"/>
    <property type="evidence" value="ECO:0007669"/>
    <property type="project" value="TreeGrafter"/>
</dbReference>
<dbReference type="GO" id="GO:0032807">
    <property type="term" value="C:DNA ligase IV complex"/>
    <property type="evidence" value="ECO:0007669"/>
    <property type="project" value="TreeGrafter"/>
</dbReference>
<comment type="subcellular location">
    <subcellularLocation>
        <location evidence="1">Nucleus</location>
    </subcellularLocation>
</comment>
<dbReference type="InterPro" id="IPR038051">
    <property type="entry name" value="XRCC4-like_N_sf"/>
</dbReference>